<keyword evidence="3 13" id="KW-0540">Nuclease</keyword>
<dbReference type="InterPro" id="IPR011856">
    <property type="entry name" value="tRNA_endonuc-like_dom_sf"/>
</dbReference>
<dbReference type="GO" id="GO:0003676">
    <property type="term" value="F:nucleic acid binding"/>
    <property type="evidence" value="ECO:0007669"/>
    <property type="project" value="InterPro"/>
</dbReference>
<evidence type="ECO:0000256" key="5">
    <source>
        <dbReference type="ARBA" id="ARBA00022759"/>
    </source>
</evidence>
<dbReference type="Pfam" id="PF03838">
    <property type="entry name" value="RecU"/>
    <property type="match status" value="1"/>
</dbReference>
<evidence type="ECO:0000256" key="13">
    <source>
        <dbReference type="HAMAP-Rule" id="MF_00130"/>
    </source>
</evidence>
<feature type="binding site" evidence="13">
    <location>
        <position position="62"/>
    </location>
    <ligand>
        <name>Mg(2+)</name>
        <dbReference type="ChEBI" id="CHEBI:18420"/>
    </ligand>
</feature>
<evidence type="ECO:0000256" key="12">
    <source>
        <dbReference type="ARBA" id="ARBA00029523"/>
    </source>
</evidence>
<dbReference type="GO" id="GO:0005737">
    <property type="term" value="C:cytoplasm"/>
    <property type="evidence" value="ECO:0007669"/>
    <property type="project" value="UniProtKB-SubCell"/>
</dbReference>
<evidence type="ECO:0000256" key="9">
    <source>
        <dbReference type="ARBA" id="ARBA00023172"/>
    </source>
</evidence>
<evidence type="ECO:0000256" key="4">
    <source>
        <dbReference type="ARBA" id="ARBA00022723"/>
    </source>
</evidence>
<keyword evidence="6 13" id="KW-0227">DNA damage</keyword>
<keyword evidence="10 13" id="KW-0234">DNA repair</keyword>
<dbReference type="GO" id="GO:0006281">
    <property type="term" value="P:DNA repair"/>
    <property type="evidence" value="ECO:0007669"/>
    <property type="project" value="UniProtKB-UniRule"/>
</dbReference>
<dbReference type="HAMAP" id="MF_00130">
    <property type="entry name" value="RecU"/>
    <property type="match status" value="1"/>
</dbReference>
<dbReference type="Gene3D" id="3.40.1350.10">
    <property type="match status" value="1"/>
</dbReference>
<feature type="binding site" evidence="13">
    <location>
        <position position="64"/>
    </location>
    <ligand>
        <name>Mg(2+)</name>
        <dbReference type="ChEBI" id="CHEBI:18420"/>
    </ligand>
</feature>
<accession>A0A6P1TQE5</accession>
<evidence type="ECO:0000313" key="14">
    <source>
        <dbReference type="EMBL" id="QHQ62121.1"/>
    </source>
</evidence>
<proteinExistence type="inferred from homology"/>
<keyword evidence="2 13" id="KW-0963">Cytoplasm</keyword>
<comment type="similarity">
    <text evidence="11 13">Belongs to the RecU family.</text>
</comment>
<dbReference type="CDD" id="cd22354">
    <property type="entry name" value="RecU-like"/>
    <property type="match status" value="1"/>
</dbReference>
<evidence type="ECO:0000313" key="15">
    <source>
        <dbReference type="Proteomes" id="UP000464314"/>
    </source>
</evidence>
<dbReference type="AlphaFoldDB" id="A0A6P1TQE5"/>
<feature type="site" description="Transition state stabilizer" evidence="13">
    <location>
        <position position="79"/>
    </location>
</feature>
<evidence type="ECO:0000256" key="6">
    <source>
        <dbReference type="ARBA" id="ARBA00022763"/>
    </source>
</evidence>
<keyword evidence="8 13" id="KW-0460">Magnesium</keyword>
<keyword evidence="15" id="KW-1185">Reference proteome</keyword>
<evidence type="ECO:0000256" key="1">
    <source>
        <dbReference type="ARBA" id="ARBA00004496"/>
    </source>
</evidence>
<dbReference type="KEGG" id="anr:Ana3638_16120"/>
<dbReference type="GO" id="GO:0008821">
    <property type="term" value="F:crossover junction DNA endonuclease activity"/>
    <property type="evidence" value="ECO:0007669"/>
    <property type="project" value="UniProtKB-EC"/>
</dbReference>
<dbReference type="GO" id="GO:0006310">
    <property type="term" value="P:DNA recombination"/>
    <property type="evidence" value="ECO:0007669"/>
    <property type="project" value="UniProtKB-UniRule"/>
</dbReference>
<comment type="cofactor">
    <cofactor evidence="13">
        <name>Mg(2+)</name>
        <dbReference type="ChEBI" id="CHEBI:18420"/>
    </cofactor>
    <text evidence="13">Binds 1 Mg(2+) ion per subunit.</text>
</comment>
<evidence type="ECO:0000256" key="10">
    <source>
        <dbReference type="ARBA" id="ARBA00023204"/>
    </source>
</evidence>
<keyword evidence="5 13" id="KW-0255">Endonuclease</keyword>
<sequence length="185" mass="21768">MPSWNSRGLRGSALEELINITNTRYREKKLALIQKIPTPITPTNIDKEKRHITLAYFEEKSTVDYIGVVQGVPVCFDAKECATDTFALQNVHEHQVNFMRDFEEQGGIAFLLIYYSKRNFYYYLPFKQLSRFWDRAKNGGRKSFRFEELDLDHEISCKNNLFIHYLENIAKDIECRDPELGESKK</sequence>
<feature type="binding site" evidence="13">
    <location>
        <position position="77"/>
    </location>
    <ligand>
        <name>Mg(2+)</name>
        <dbReference type="ChEBI" id="CHEBI:18420"/>
    </ligand>
</feature>
<keyword evidence="4 13" id="KW-0479">Metal-binding</keyword>
<dbReference type="SUPFAM" id="SSF52980">
    <property type="entry name" value="Restriction endonuclease-like"/>
    <property type="match status" value="1"/>
</dbReference>
<keyword evidence="7 13" id="KW-0378">Hydrolase</keyword>
<evidence type="ECO:0000256" key="2">
    <source>
        <dbReference type="ARBA" id="ARBA00022490"/>
    </source>
</evidence>
<dbReference type="InterPro" id="IPR004612">
    <property type="entry name" value="Resolv_RecU"/>
</dbReference>
<reference evidence="14 15" key="1">
    <citation type="submission" date="2020-01" db="EMBL/GenBank/DDBJ databases">
        <title>Genome analysis of Anaerocolumna sp. CBA3638.</title>
        <authorList>
            <person name="Kim J."/>
            <person name="Roh S.W."/>
        </authorList>
    </citation>
    <scope>NUCLEOTIDE SEQUENCE [LARGE SCALE GENOMIC DNA]</scope>
    <source>
        <strain evidence="14 15">CBA3638</strain>
    </source>
</reference>
<gene>
    <name evidence="13" type="primary">recU</name>
    <name evidence="14" type="ORF">Ana3638_16120</name>
</gene>
<evidence type="ECO:0000256" key="11">
    <source>
        <dbReference type="ARBA" id="ARBA00023447"/>
    </source>
</evidence>
<dbReference type="RefSeq" id="WP_161838946.1">
    <property type="nucleotide sequence ID" value="NZ_CP048000.1"/>
</dbReference>
<comment type="catalytic activity">
    <reaction evidence="13">
        <text>Endonucleolytic cleavage at a junction such as a reciprocal single-stranded crossover between two homologous DNA duplexes (Holliday junction).</text>
        <dbReference type="EC" id="3.1.21.10"/>
    </reaction>
</comment>
<keyword evidence="9 13" id="KW-0233">DNA recombination</keyword>
<name>A0A6P1TQE5_9FIRM</name>
<dbReference type="EC" id="3.1.21.10" evidence="13"/>
<dbReference type="PIRSF" id="PIRSF037785">
    <property type="entry name" value="RecU"/>
    <property type="match status" value="1"/>
</dbReference>
<comment type="subcellular location">
    <subcellularLocation>
        <location evidence="1 13">Cytoplasm</location>
    </subcellularLocation>
</comment>
<evidence type="ECO:0000256" key="3">
    <source>
        <dbReference type="ARBA" id="ARBA00022722"/>
    </source>
</evidence>
<dbReference type="GO" id="GO:0000287">
    <property type="term" value="F:magnesium ion binding"/>
    <property type="evidence" value="ECO:0007669"/>
    <property type="project" value="UniProtKB-UniRule"/>
</dbReference>
<dbReference type="GO" id="GO:0007059">
    <property type="term" value="P:chromosome segregation"/>
    <property type="evidence" value="ECO:0007669"/>
    <property type="project" value="UniProtKB-UniRule"/>
</dbReference>
<evidence type="ECO:0000256" key="7">
    <source>
        <dbReference type="ARBA" id="ARBA00022801"/>
    </source>
</evidence>
<dbReference type="EMBL" id="CP048000">
    <property type="protein sequence ID" value="QHQ62121.1"/>
    <property type="molecule type" value="Genomic_DNA"/>
</dbReference>
<comment type="function">
    <text evidence="13">Endonuclease that resolves Holliday junction intermediates in genetic recombination. Cleaves mobile four-strand junctions by introducing symmetrical nicks in paired strands. Promotes annealing of linear ssDNA with homologous dsDNA. Required for DNA repair, homologous recombination and chromosome segregation.</text>
</comment>
<protein>
    <recommendedName>
        <fullName evidence="12 13">Holliday junction resolvase RecU</fullName>
        <ecNumber evidence="13">3.1.21.10</ecNumber>
    </recommendedName>
    <alternativeName>
        <fullName evidence="13">Recombination protein U homolog</fullName>
    </alternativeName>
</protein>
<dbReference type="InterPro" id="IPR011335">
    <property type="entry name" value="Restrct_endonuc-II-like"/>
</dbReference>
<evidence type="ECO:0000256" key="8">
    <source>
        <dbReference type="ARBA" id="ARBA00022842"/>
    </source>
</evidence>
<dbReference type="Proteomes" id="UP000464314">
    <property type="component" value="Chromosome"/>
</dbReference>
<feature type="binding site" evidence="13">
    <location>
        <position position="95"/>
    </location>
    <ligand>
        <name>Mg(2+)</name>
        <dbReference type="ChEBI" id="CHEBI:18420"/>
    </ligand>
</feature>
<organism evidence="14 15">
    <name type="scientific">Anaerocolumna sedimenticola</name>
    <dbReference type="NCBI Taxonomy" id="2696063"/>
    <lineage>
        <taxon>Bacteria</taxon>
        <taxon>Bacillati</taxon>
        <taxon>Bacillota</taxon>
        <taxon>Clostridia</taxon>
        <taxon>Lachnospirales</taxon>
        <taxon>Lachnospiraceae</taxon>
        <taxon>Anaerocolumna</taxon>
    </lineage>
</organism>